<evidence type="ECO:0000313" key="2">
    <source>
        <dbReference type="EMBL" id="QNO55411.1"/>
    </source>
</evidence>
<sequence length="140" mass="16358">MAGFDDKNIVKMVQTLNKHLPVERKTLLTLLKEAKPSVQGRDKSVYRIKREELDFIAKLIPKGDYTKLRLPIYIELTPDYGRGIAKVRGKQDSEIVRRILGKEDLWVGGDEILIYREDVRKLRRKLQTATQYTFLYSTSF</sequence>
<dbReference type="InterPro" id="IPR002746">
    <property type="entry name" value="UPF0216"/>
</dbReference>
<name>A0A7G9Z577_9EURY</name>
<protein>
    <recommendedName>
        <fullName evidence="1">UPF0216 protein BNGNOALE_00038</fullName>
    </recommendedName>
</protein>
<dbReference type="NCBIfam" id="NF003153">
    <property type="entry name" value="PRK04115.1"/>
    <property type="match status" value="1"/>
</dbReference>
<dbReference type="EMBL" id="MT631613">
    <property type="protein sequence ID" value="QNO55411.1"/>
    <property type="molecule type" value="Genomic_DNA"/>
</dbReference>
<organism evidence="2">
    <name type="scientific">Candidatus Methanophaga sp. ANME-1 ERB7</name>
    <dbReference type="NCBI Taxonomy" id="2759913"/>
    <lineage>
        <taxon>Archaea</taxon>
        <taxon>Methanobacteriati</taxon>
        <taxon>Methanobacteriota</taxon>
        <taxon>Stenosarchaea group</taxon>
        <taxon>Methanomicrobia</taxon>
        <taxon>Candidatus Methanophagales</taxon>
        <taxon>Candidatus Methanophagaceae</taxon>
        <taxon>Candidatus Methanophaga</taxon>
    </lineage>
</organism>
<dbReference type="PIRSF" id="PIRSF005264">
    <property type="entry name" value="UCP005264"/>
    <property type="match status" value="1"/>
</dbReference>
<evidence type="ECO:0000256" key="1">
    <source>
        <dbReference type="HAMAP-Rule" id="MF_00585"/>
    </source>
</evidence>
<dbReference type="HAMAP" id="MF_00585">
    <property type="entry name" value="UPF0216"/>
    <property type="match status" value="1"/>
</dbReference>
<proteinExistence type="inferred from homology"/>
<dbReference type="Pfam" id="PF01886">
    <property type="entry name" value="DUF61"/>
    <property type="match status" value="1"/>
</dbReference>
<dbReference type="AlphaFoldDB" id="A0A7G9Z577"/>
<comment type="similarity">
    <text evidence="1">Belongs to the UPF0216 family.</text>
</comment>
<accession>A0A7G9Z577</accession>
<reference evidence="2" key="1">
    <citation type="submission" date="2020-06" db="EMBL/GenBank/DDBJ databases">
        <title>Unique genomic features of the anaerobic methanotrophic archaea.</title>
        <authorList>
            <person name="Chadwick G.L."/>
            <person name="Skennerton C.T."/>
            <person name="Laso-Perez R."/>
            <person name="Leu A.O."/>
            <person name="Speth D.R."/>
            <person name="Yu H."/>
            <person name="Morgan-Lang C."/>
            <person name="Hatzenpichler R."/>
            <person name="Goudeau D."/>
            <person name="Malmstrom R."/>
            <person name="Brazelton W.J."/>
            <person name="Woyke T."/>
            <person name="Hallam S.J."/>
            <person name="Tyson G.W."/>
            <person name="Wegener G."/>
            <person name="Boetius A."/>
            <person name="Orphan V."/>
        </authorList>
    </citation>
    <scope>NUCLEOTIDE SEQUENCE</scope>
</reference>
<gene>
    <name evidence="2" type="ORF">BNGNOALE_00038</name>
</gene>